<gene>
    <name evidence="2" type="ORF">CFBP8129_42280</name>
</gene>
<evidence type="ECO:0000313" key="2">
    <source>
        <dbReference type="EMBL" id="CAD0357707.1"/>
    </source>
</evidence>
<dbReference type="SUPFAM" id="SSF55729">
    <property type="entry name" value="Acyl-CoA N-acyltransferases (Nat)"/>
    <property type="match status" value="1"/>
</dbReference>
<dbReference type="InterPro" id="IPR000182">
    <property type="entry name" value="GNAT_dom"/>
</dbReference>
<dbReference type="Pfam" id="PF13420">
    <property type="entry name" value="Acetyltransf_4"/>
    <property type="match status" value="1"/>
</dbReference>
<sequence>MDAKVQVAAPAQVLARKGVSLRASRLEDAAAWLAFLQALDDETGFMLFEPGERAASVARCEDAIRRIHAVSGAMLLLLWNAAGYVVGYVKGDVVALQRKAHVMAFSGAVHSGYRGDTGRAILDLFTAQVGKEGVIKRLEAVVMSNNVRMLLVALSAGFSVEGVRKNAVRLKTGMIDEYVIVKYFD</sequence>
<proteinExistence type="predicted"/>
<feature type="domain" description="N-acetyltransferase" evidence="1">
    <location>
        <begin position="19"/>
        <end position="185"/>
    </location>
</feature>
<dbReference type="EMBL" id="LR828253">
    <property type="protein sequence ID" value="CAD0357707.1"/>
    <property type="molecule type" value="Genomic_DNA"/>
</dbReference>
<dbReference type="EMBL" id="LR828253">
    <property type="protein sequence ID" value="CAD0357711.1"/>
    <property type="molecule type" value="Genomic_DNA"/>
</dbReference>
<dbReference type="AlphaFoldDB" id="A0A6V7F2I6"/>
<evidence type="ECO:0000259" key="1">
    <source>
        <dbReference type="PROSITE" id="PS51186"/>
    </source>
</evidence>
<name>A0A6V7F2I6_9XANT</name>
<dbReference type="GO" id="GO:0016747">
    <property type="term" value="F:acyltransferase activity, transferring groups other than amino-acyl groups"/>
    <property type="evidence" value="ECO:0007669"/>
    <property type="project" value="InterPro"/>
</dbReference>
<accession>A0A6V7F2I6</accession>
<dbReference type="Gene3D" id="3.40.630.30">
    <property type="match status" value="1"/>
</dbReference>
<dbReference type="InterPro" id="IPR016181">
    <property type="entry name" value="Acyl_CoA_acyltransferase"/>
</dbReference>
<protein>
    <recommendedName>
        <fullName evidence="1">N-acetyltransferase domain-containing protein</fullName>
    </recommendedName>
</protein>
<reference evidence="2" key="1">
    <citation type="submission" date="2020-07" db="EMBL/GenBank/DDBJ databases">
        <authorList>
            <person name="Pothier F. J."/>
        </authorList>
    </citation>
    <scope>NUCLEOTIDE SEQUENCE</scope>
    <source>
        <strain evidence="2">CFBP 8129</strain>
    </source>
</reference>
<organism evidence="2">
    <name type="scientific">Xanthomonas hortorum pv. gardneri</name>
    <dbReference type="NCBI Taxonomy" id="2754056"/>
    <lineage>
        <taxon>Bacteria</taxon>
        <taxon>Pseudomonadati</taxon>
        <taxon>Pseudomonadota</taxon>
        <taxon>Gammaproteobacteria</taxon>
        <taxon>Lysobacterales</taxon>
        <taxon>Lysobacteraceae</taxon>
        <taxon>Xanthomonas</taxon>
    </lineage>
</organism>
<dbReference type="PROSITE" id="PS51186">
    <property type="entry name" value="GNAT"/>
    <property type="match status" value="1"/>
</dbReference>